<organism evidence="2 3">
    <name type="scientific">Chthoniobacter flavus Ellin428</name>
    <dbReference type="NCBI Taxonomy" id="497964"/>
    <lineage>
        <taxon>Bacteria</taxon>
        <taxon>Pseudomonadati</taxon>
        <taxon>Verrucomicrobiota</taxon>
        <taxon>Spartobacteria</taxon>
        <taxon>Chthoniobacterales</taxon>
        <taxon>Chthoniobacteraceae</taxon>
        <taxon>Chthoniobacter</taxon>
    </lineage>
</organism>
<keyword evidence="3" id="KW-1185">Reference proteome</keyword>
<gene>
    <name evidence="2" type="ORF">CfE428DRAFT_5565</name>
</gene>
<evidence type="ECO:0000313" key="2">
    <source>
        <dbReference type="EMBL" id="EDY16936.1"/>
    </source>
</evidence>
<sequence>MDISLLKRLAAAIAVGCTIAATLAVLQSLGLLVPHAAHF</sequence>
<protein>
    <submittedName>
        <fullName evidence="2">Uncharacterized protein</fullName>
    </submittedName>
</protein>
<keyword evidence="1" id="KW-1133">Transmembrane helix</keyword>
<dbReference type="AlphaFoldDB" id="B4D9H5"/>
<comment type="caution">
    <text evidence="2">The sequence shown here is derived from an EMBL/GenBank/DDBJ whole genome shotgun (WGS) entry which is preliminary data.</text>
</comment>
<keyword evidence="1" id="KW-0472">Membrane</keyword>
<dbReference type="Proteomes" id="UP000005824">
    <property type="component" value="Unassembled WGS sequence"/>
</dbReference>
<proteinExistence type="predicted"/>
<keyword evidence="1" id="KW-0812">Transmembrane</keyword>
<feature type="transmembrane region" description="Helical" evidence="1">
    <location>
        <begin position="12"/>
        <end position="33"/>
    </location>
</feature>
<dbReference type="EMBL" id="ABVL01000026">
    <property type="protein sequence ID" value="EDY16936.1"/>
    <property type="molecule type" value="Genomic_DNA"/>
</dbReference>
<accession>B4D9H5</accession>
<dbReference type="InParanoid" id="B4D9H5"/>
<name>B4D9H5_9BACT</name>
<evidence type="ECO:0000256" key="1">
    <source>
        <dbReference type="SAM" id="Phobius"/>
    </source>
</evidence>
<evidence type="ECO:0000313" key="3">
    <source>
        <dbReference type="Proteomes" id="UP000005824"/>
    </source>
</evidence>
<reference evidence="2 3" key="1">
    <citation type="journal article" date="2011" name="J. Bacteriol.">
        <title>Genome sequence of Chthoniobacter flavus Ellin428, an aerobic heterotrophic soil bacterium.</title>
        <authorList>
            <person name="Kant R."/>
            <person name="van Passel M.W."/>
            <person name="Palva A."/>
            <person name="Lucas S."/>
            <person name="Lapidus A."/>
            <person name="Glavina Del Rio T."/>
            <person name="Dalin E."/>
            <person name="Tice H."/>
            <person name="Bruce D."/>
            <person name="Goodwin L."/>
            <person name="Pitluck S."/>
            <person name="Larimer F.W."/>
            <person name="Land M.L."/>
            <person name="Hauser L."/>
            <person name="Sangwan P."/>
            <person name="de Vos W.M."/>
            <person name="Janssen P.H."/>
            <person name="Smidt H."/>
        </authorList>
    </citation>
    <scope>NUCLEOTIDE SEQUENCE [LARGE SCALE GENOMIC DNA]</scope>
    <source>
        <strain evidence="2 3">Ellin428</strain>
    </source>
</reference>